<keyword evidence="4" id="KW-1185">Reference proteome</keyword>
<feature type="transmembrane region" description="Helical" evidence="2">
    <location>
        <begin position="20"/>
        <end position="42"/>
    </location>
</feature>
<dbReference type="KEGG" id="bko:CKF48_15025"/>
<gene>
    <name evidence="3" type="ORF">CKF48_15025</name>
</gene>
<dbReference type="RefSeq" id="WP_095372071.1">
    <property type="nucleotide sequence ID" value="NZ_CP022983.1"/>
</dbReference>
<dbReference type="EMBL" id="CP022983">
    <property type="protein sequence ID" value="ASV68501.1"/>
    <property type="molecule type" value="Genomic_DNA"/>
</dbReference>
<dbReference type="AlphaFoldDB" id="A0A248TK19"/>
<feature type="compositionally biased region" description="Basic and acidic residues" evidence="1">
    <location>
        <begin position="47"/>
        <end position="60"/>
    </location>
</feature>
<evidence type="ECO:0000256" key="1">
    <source>
        <dbReference type="SAM" id="MobiDB-lite"/>
    </source>
</evidence>
<evidence type="ECO:0000256" key="2">
    <source>
        <dbReference type="SAM" id="Phobius"/>
    </source>
</evidence>
<proteinExistence type="predicted"/>
<keyword evidence="2" id="KW-0812">Transmembrane</keyword>
<organism evidence="3 4">
    <name type="scientific">Cytobacillus kochii</name>
    <dbReference type="NCBI Taxonomy" id="859143"/>
    <lineage>
        <taxon>Bacteria</taxon>
        <taxon>Bacillati</taxon>
        <taxon>Bacillota</taxon>
        <taxon>Bacilli</taxon>
        <taxon>Bacillales</taxon>
        <taxon>Bacillaceae</taxon>
        <taxon>Cytobacillus</taxon>
    </lineage>
</organism>
<dbReference type="Proteomes" id="UP000215137">
    <property type="component" value="Chromosome"/>
</dbReference>
<reference evidence="3 4" key="1">
    <citation type="submission" date="2017-08" db="EMBL/GenBank/DDBJ databases">
        <title>Complete Genome Sequence of Bacillus kochii Oregon-R-modENCODE STRAIN BDGP4, isolated from Drosophila melanogaster gut.</title>
        <authorList>
            <person name="Wan K.H."/>
            <person name="Yu C."/>
            <person name="Park S."/>
            <person name="Hammonds A.S."/>
            <person name="Booth B.W."/>
            <person name="Celniker S.E."/>
        </authorList>
    </citation>
    <scope>NUCLEOTIDE SEQUENCE [LARGE SCALE GENOMIC DNA]</scope>
    <source>
        <strain evidence="3 4">BDGP4</strain>
    </source>
</reference>
<keyword evidence="2" id="KW-0472">Membrane</keyword>
<accession>A0A248TK19</accession>
<feature type="region of interest" description="Disordered" evidence="1">
    <location>
        <begin position="47"/>
        <end position="69"/>
    </location>
</feature>
<keyword evidence="2" id="KW-1133">Transmembrane helix</keyword>
<evidence type="ECO:0000313" key="4">
    <source>
        <dbReference type="Proteomes" id="UP000215137"/>
    </source>
</evidence>
<dbReference type="OrthoDB" id="2390218at2"/>
<sequence>MLQTYVFSLFLYFPEDKTEYIPAVIWLVAFMILAAFVMRWFIHHSKKESEKTRELEDQLKQKSKNSSVD</sequence>
<evidence type="ECO:0000313" key="3">
    <source>
        <dbReference type="EMBL" id="ASV68501.1"/>
    </source>
</evidence>
<protein>
    <submittedName>
        <fullName evidence="3">Uncharacterized protein</fullName>
    </submittedName>
</protein>
<name>A0A248TK19_9BACI</name>